<dbReference type="GO" id="GO:0016779">
    <property type="term" value="F:nucleotidyltransferase activity"/>
    <property type="evidence" value="ECO:0007669"/>
    <property type="project" value="UniProtKB-KW"/>
</dbReference>
<evidence type="ECO:0000256" key="11">
    <source>
        <dbReference type="ARBA" id="ARBA00022801"/>
    </source>
</evidence>
<keyword evidence="8 15" id="KW-0479">Metal-binding</keyword>
<dbReference type="Gene3D" id="3.40.50.300">
    <property type="entry name" value="P-loop containing nucleotide triphosphate hydrolases"/>
    <property type="match status" value="1"/>
</dbReference>
<feature type="domain" description="CRESS-DNA virus Rep endonuclease" evidence="17">
    <location>
        <begin position="51"/>
        <end position="153"/>
    </location>
</feature>
<evidence type="ECO:0000256" key="7">
    <source>
        <dbReference type="ARBA" id="ARBA00022722"/>
    </source>
</evidence>
<dbReference type="GO" id="GO:0006260">
    <property type="term" value="P:DNA replication"/>
    <property type="evidence" value="ECO:0007669"/>
    <property type="project" value="UniProtKB-KW"/>
</dbReference>
<keyword evidence="4" id="KW-0808">Transferase</keyword>
<dbReference type="GO" id="GO:0000166">
    <property type="term" value="F:nucleotide binding"/>
    <property type="evidence" value="ECO:0007669"/>
    <property type="project" value="UniProtKB-KW"/>
</dbReference>
<dbReference type="GO" id="GO:0005198">
    <property type="term" value="F:structural molecule activity"/>
    <property type="evidence" value="ECO:0007669"/>
    <property type="project" value="InterPro"/>
</dbReference>
<evidence type="ECO:0000256" key="15">
    <source>
        <dbReference type="PIRSR" id="PIRSR601191-2"/>
    </source>
</evidence>
<evidence type="ECO:0000256" key="5">
    <source>
        <dbReference type="ARBA" id="ARBA00022695"/>
    </source>
</evidence>
<proteinExistence type="predicted"/>
<dbReference type="GO" id="GO:0004519">
    <property type="term" value="F:endonuclease activity"/>
    <property type="evidence" value="ECO:0007669"/>
    <property type="project" value="UniProtKB-KW"/>
</dbReference>
<keyword evidence="11" id="KW-0378">Hydrolase</keyword>
<comment type="cofactor">
    <cofactor evidence="15">
        <name>Mg(2+)</name>
        <dbReference type="ChEBI" id="CHEBI:18420"/>
    </cofactor>
    <cofactor evidence="15">
        <name>Mn(2+)</name>
        <dbReference type="ChEBI" id="CHEBI:29035"/>
    </cofactor>
    <text evidence="15">Divalent metal cations, possibly Mg(2+) or Mn(2+).</text>
</comment>
<dbReference type="GO" id="GO:0042025">
    <property type="term" value="C:host cell nucleus"/>
    <property type="evidence" value="ECO:0007669"/>
    <property type="project" value="UniProtKB-SubCell"/>
</dbReference>
<dbReference type="InterPro" id="IPR049912">
    <property type="entry name" value="CRESS_DNA_REP"/>
</dbReference>
<sequence length="379" mass="43831">MDVNDFIANQILEEEEEMPAAMETFPTAHQEMSDEVIPSPEPSPKKPKRFRLQGKSFTLTYPQCTTTKEDAAKNIEDKFGSDLKGYIVSEELHKDGTPHLHAFLQFHEKKSFSKSDCFDFIAGQHGSYEVTKHIRQWVTYVTKDGQYVAKGLDVDAIKKKKAGKSTDIAKLIMEGKSMAEVNEVDPGYFMLNKRKLEDYETWVKCTQNKKSKKEWIPPPLDGLTDANKQIAEWISLNVRQPRKFKDPQLFITGPKNLGKTSLIEWLEKYLSVYHIPQTEDFYDLYSDDHDLVVFDEFKGQKTIQWMNLFLQGAPMNIRKKGSQYMKMKNLPVIILSNYSLGDCYPKARDDGRLDTLQSRLTVVEIDSFIDFYHHNEDLI</sequence>
<evidence type="ECO:0000256" key="6">
    <source>
        <dbReference type="ARBA" id="ARBA00022705"/>
    </source>
</evidence>
<reference evidence="18" key="1">
    <citation type="submission" date="2020-10" db="EMBL/GenBank/DDBJ databases">
        <title>CRESS DNA virus dark matter in the feces of wild birds.</title>
        <authorList>
            <person name="Yang S."/>
            <person name="Zhang W."/>
        </authorList>
    </citation>
    <scope>NUCLEOTIDE SEQUENCE</scope>
    <source>
        <strain evidence="18">Cra70usv3</strain>
    </source>
</reference>
<feature type="binding site" evidence="15">
    <location>
        <position position="91"/>
    </location>
    <ligand>
        <name>a divalent metal cation</name>
        <dbReference type="ChEBI" id="CHEBI:60240"/>
    </ligand>
</feature>
<dbReference type="EMBL" id="MW182763">
    <property type="protein sequence ID" value="QTE03378.1"/>
    <property type="molecule type" value="Genomic_DNA"/>
</dbReference>
<dbReference type="PRINTS" id="PR00227">
    <property type="entry name" value="GEMCOATAL1"/>
</dbReference>
<keyword evidence="12" id="KW-0190">Covalent protein-DNA linkage</keyword>
<keyword evidence="6" id="KW-0235">DNA replication</keyword>
<accession>A0A8A4XC60</accession>
<dbReference type="Pfam" id="PF00799">
    <property type="entry name" value="Gemini_AL1"/>
    <property type="match status" value="1"/>
</dbReference>
<evidence type="ECO:0000256" key="3">
    <source>
        <dbReference type="ARBA" id="ARBA00022562"/>
    </source>
</evidence>
<dbReference type="GO" id="GO:0016787">
    <property type="term" value="F:hydrolase activity"/>
    <property type="evidence" value="ECO:0007669"/>
    <property type="project" value="UniProtKB-KW"/>
</dbReference>
<dbReference type="PROSITE" id="PS52020">
    <property type="entry name" value="CRESS_DNA_REP"/>
    <property type="match status" value="1"/>
</dbReference>
<keyword evidence="3" id="KW-1048">Host nucleus</keyword>
<evidence type="ECO:0000256" key="12">
    <source>
        <dbReference type="ARBA" id="ARBA00023124"/>
    </source>
</evidence>
<evidence type="ECO:0000256" key="4">
    <source>
        <dbReference type="ARBA" id="ARBA00022679"/>
    </source>
</evidence>
<evidence type="ECO:0000256" key="13">
    <source>
        <dbReference type="ARBA" id="ARBA00023125"/>
    </source>
</evidence>
<evidence type="ECO:0000256" key="9">
    <source>
        <dbReference type="ARBA" id="ARBA00022741"/>
    </source>
</evidence>
<dbReference type="SUPFAM" id="SSF52540">
    <property type="entry name" value="P-loop containing nucleoside triphosphate hydrolases"/>
    <property type="match status" value="1"/>
</dbReference>
<evidence type="ECO:0000256" key="8">
    <source>
        <dbReference type="ARBA" id="ARBA00022723"/>
    </source>
</evidence>
<keyword evidence="9" id="KW-0547">Nucleotide-binding</keyword>
<feature type="binding site" evidence="15">
    <location>
        <position position="144"/>
    </location>
    <ligand>
        <name>a divalent metal cation</name>
        <dbReference type="ChEBI" id="CHEBI:60240"/>
    </ligand>
</feature>
<feature type="binding site" evidence="15">
    <location>
        <position position="99"/>
    </location>
    <ligand>
        <name>a divalent metal cation</name>
        <dbReference type="ChEBI" id="CHEBI:60240"/>
    </ligand>
</feature>
<evidence type="ECO:0000256" key="14">
    <source>
        <dbReference type="PIRSR" id="PIRSR601191-1"/>
    </source>
</evidence>
<dbReference type="SUPFAM" id="SSF55464">
    <property type="entry name" value="Origin of replication-binding domain, RBD-like"/>
    <property type="match status" value="1"/>
</dbReference>
<dbReference type="GO" id="GO:0046872">
    <property type="term" value="F:metal ion binding"/>
    <property type="evidence" value="ECO:0007669"/>
    <property type="project" value="UniProtKB-KW"/>
</dbReference>
<dbReference type="GO" id="GO:0003677">
    <property type="term" value="F:DNA binding"/>
    <property type="evidence" value="ECO:0007669"/>
    <property type="project" value="UniProtKB-KW"/>
</dbReference>
<dbReference type="PRINTS" id="PR00228">
    <property type="entry name" value="GEMCOATCLVL1"/>
</dbReference>
<dbReference type="InterPro" id="IPR027417">
    <property type="entry name" value="P-loop_NTPase"/>
</dbReference>
<dbReference type="Gene3D" id="3.40.1310.20">
    <property type="match status" value="1"/>
</dbReference>
<evidence type="ECO:0000256" key="1">
    <source>
        <dbReference type="ARBA" id="ARBA00004147"/>
    </source>
</evidence>
<dbReference type="InterPro" id="IPR001301">
    <property type="entry name" value="Gemini_AL1_CLV"/>
</dbReference>
<evidence type="ECO:0000259" key="17">
    <source>
        <dbReference type="PROSITE" id="PS52020"/>
    </source>
</evidence>
<feature type="active site" description="For DNA cleavage activity" evidence="14">
    <location>
        <position position="140"/>
    </location>
</feature>
<feature type="region of interest" description="Disordered" evidence="16">
    <location>
        <begin position="30"/>
        <end position="49"/>
    </location>
</feature>
<evidence type="ECO:0000256" key="10">
    <source>
        <dbReference type="ARBA" id="ARBA00022759"/>
    </source>
</evidence>
<evidence type="ECO:0000256" key="16">
    <source>
        <dbReference type="SAM" id="MobiDB-lite"/>
    </source>
</evidence>
<keyword evidence="13" id="KW-0238">DNA-binding</keyword>
<dbReference type="InterPro" id="IPR001191">
    <property type="entry name" value="Gemini_AL1_REP"/>
</dbReference>
<organism evidence="18">
    <name type="scientific">Grus japonensis CRESS-DNA-virus sp</name>
    <dbReference type="NCBI Taxonomy" id="2815045"/>
    <lineage>
        <taxon>Viruses</taxon>
        <taxon>Monodnaviria</taxon>
        <taxon>Shotokuvirae</taxon>
        <taxon>Cressdnaviricota</taxon>
    </lineage>
</organism>
<name>A0A8A4XC60_9VIRU</name>
<evidence type="ECO:0000256" key="2">
    <source>
        <dbReference type="ARBA" id="ARBA00014531"/>
    </source>
</evidence>
<keyword evidence="10" id="KW-0255">Endonuclease</keyword>
<protein>
    <recommendedName>
        <fullName evidence="2">Replication-associated protein</fullName>
    </recommendedName>
</protein>
<keyword evidence="5" id="KW-0548">Nucleotidyltransferase</keyword>
<evidence type="ECO:0000313" key="18">
    <source>
        <dbReference type="EMBL" id="QTE03378.1"/>
    </source>
</evidence>
<feature type="binding site" evidence="15">
    <location>
        <position position="101"/>
    </location>
    <ligand>
        <name>a divalent metal cation</name>
        <dbReference type="ChEBI" id="CHEBI:60240"/>
    </ligand>
</feature>
<comment type="subcellular location">
    <subcellularLocation>
        <location evidence="1">Host nucleus</location>
    </subcellularLocation>
</comment>
<keyword evidence="7" id="KW-0540">Nuclease</keyword>